<gene>
    <name evidence="2" type="ORF">Daus18300_003355</name>
</gene>
<proteinExistence type="predicted"/>
<feature type="region of interest" description="Disordered" evidence="1">
    <location>
        <begin position="412"/>
        <end position="457"/>
    </location>
</feature>
<evidence type="ECO:0000313" key="2">
    <source>
        <dbReference type="EMBL" id="KAL1874814.1"/>
    </source>
</evidence>
<feature type="region of interest" description="Disordered" evidence="1">
    <location>
        <begin position="194"/>
        <end position="334"/>
    </location>
</feature>
<accession>A0ABR3XGP1</accession>
<dbReference type="Proteomes" id="UP001583177">
    <property type="component" value="Unassembled WGS sequence"/>
</dbReference>
<organism evidence="2 3">
    <name type="scientific">Diaporthe australafricana</name>
    <dbReference type="NCBI Taxonomy" id="127596"/>
    <lineage>
        <taxon>Eukaryota</taxon>
        <taxon>Fungi</taxon>
        <taxon>Dikarya</taxon>
        <taxon>Ascomycota</taxon>
        <taxon>Pezizomycotina</taxon>
        <taxon>Sordariomycetes</taxon>
        <taxon>Sordariomycetidae</taxon>
        <taxon>Diaporthales</taxon>
        <taxon>Diaporthaceae</taxon>
        <taxon>Diaporthe</taxon>
    </lineage>
</organism>
<evidence type="ECO:0000256" key="1">
    <source>
        <dbReference type="SAM" id="MobiDB-lite"/>
    </source>
</evidence>
<protein>
    <submittedName>
        <fullName evidence="2">Uncharacterized protein</fullName>
    </submittedName>
</protein>
<name>A0ABR3XGP1_9PEZI</name>
<dbReference type="EMBL" id="JAWRVE010000021">
    <property type="protein sequence ID" value="KAL1874814.1"/>
    <property type="molecule type" value="Genomic_DNA"/>
</dbReference>
<feature type="compositionally biased region" description="Polar residues" evidence="1">
    <location>
        <begin position="371"/>
        <end position="389"/>
    </location>
</feature>
<keyword evidence="3" id="KW-1185">Reference proteome</keyword>
<feature type="compositionally biased region" description="Basic and acidic residues" evidence="1">
    <location>
        <begin position="563"/>
        <end position="572"/>
    </location>
</feature>
<comment type="caution">
    <text evidence="2">The sequence shown here is derived from an EMBL/GenBank/DDBJ whole genome shotgun (WGS) entry which is preliminary data.</text>
</comment>
<evidence type="ECO:0000313" key="3">
    <source>
        <dbReference type="Proteomes" id="UP001583177"/>
    </source>
</evidence>
<reference evidence="2 3" key="1">
    <citation type="journal article" date="2024" name="IMA Fungus">
        <title>IMA Genome - F19 : A genome assembly and annotation guide to empower mycologists, including annotated draft genome sequences of Ceratocystis pirilliformis, Diaporthe australafricana, Fusarium ophioides, Paecilomyces lecythidis, and Sporothrix stenoceras.</title>
        <authorList>
            <person name="Aylward J."/>
            <person name="Wilson A.M."/>
            <person name="Visagie C.M."/>
            <person name="Spraker J."/>
            <person name="Barnes I."/>
            <person name="Buitendag C."/>
            <person name="Ceriani C."/>
            <person name="Del Mar Angel L."/>
            <person name="du Plessis D."/>
            <person name="Fuchs T."/>
            <person name="Gasser K."/>
            <person name="Kramer D."/>
            <person name="Li W."/>
            <person name="Munsamy K."/>
            <person name="Piso A."/>
            <person name="Price J.L."/>
            <person name="Sonnekus B."/>
            <person name="Thomas C."/>
            <person name="van der Nest A."/>
            <person name="van Dijk A."/>
            <person name="van Heerden A."/>
            <person name="van Vuuren N."/>
            <person name="Yilmaz N."/>
            <person name="Duong T.A."/>
            <person name="van der Merwe N.A."/>
            <person name="Wingfield M.J."/>
            <person name="Wingfield B.D."/>
        </authorList>
    </citation>
    <scope>NUCLEOTIDE SEQUENCE [LARGE SCALE GENOMIC DNA]</scope>
    <source>
        <strain evidence="2 3">CMW 18300</strain>
    </source>
</reference>
<sequence length="585" mass="63788">MNWTEGNLNRHSRARKGKETLLRQKEHFAKVRAGLPDANVKISPPSVPSLALSAQPLSVRRDTLKSASWRKQPRGDTLASSRYFSEANLKLPTPAVFLGEQTEEEALRQKRRKLLLKGDWVGTNVQKPIEMEFMKPRGSPSNPWGAKQGRRHVVAKHKLHPMVVEVIFLGHMSADSDNAASTLAQLGVERPMIPPSQAEENDEQSSEALSDDHITPVADDDSPSRVEFDLSQSSEGSEIHDGCPSKEQAVTVNSSDGVSLIAVSSSPELPPSFAAADDDEPLQVDQPGDIATRMDAPSPQPGVLYSNEKEPASLAEPVAAVQKQPRNDCTQEDDDDMWRKFVFGGSPENLDQALEDARRDTAKNLRPSLPPTSTSCDESPQDFTTSSLGPDSIERRDFAEGLLRLAGDALTTGSPSHVATAGASSAVLSSEPVSGSPETTMRTDQATRGSTSSSANVNKSRLFFPNDLVTSSIRETDISSLTINPQQLESHSESDDCFKFAPPKLFVGKKIGRVNEEQQIALSAPQIRGLTQTRRRQRRTTDGRANIRKLPNYGSDPIEEFEGDSRSDRAEKGSIFGSLETEDGF</sequence>
<feature type="region of interest" description="Disordered" evidence="1">
    <location>
        <begin position="530"/>
        <end position="585"/>
    </location>
</feature>
<feature type="region of interest" description="Disordered" evidence="1">
    <location>
        <begin position="356"/>
        <end position="395"/>
    </location>
</feature>
<feature type="compositionally biased region" description="Polar residues" evidence="1">
    <location>
        <begin position="248"/>
        <end position="267"/>
    </location>
</feature>